<feature type="signal peptide" evidence="1">
    <location>
        <begin position="1"/>
        <end position="18"/>
    </location>
</feature>
<evidence type="ECO:0000256" key="1">
    <source>
        <dbReference type="SAM" id="SignalP"/>
    </source>
</evidence>
<protein>
    <submittedName>
        <fullName evidence="3">SH3 domain-containing protein</fullName>
    </submittedName>
</protein>
<dbReference type="Proteomes" id="UP000646911">
    <property type="component" value="Unassembled WGS sequence"/>
</dbReference>
<evidence type="ECO:0000313" key="4">
    <source>
        <dbReference type="Proteomes" id="UP000646911"/>
    </source>
</evidence>
<proteinExistence type="predicted"/>
<comment type="caution">
    <text evidence="3">The sequence shown here is derived from an EMBL/GenBank/DDBJ whole genome shotgun (WGS) entry which is preliminary data.</text>
</comment>
<dbReference type="RefSeq" id="WP_186955472.1">
    <property type="nucleotide sequence ID" value="NZ_JACOFX010000013.1"/>
</dbReference>
<organism evidence="3 4">
    <name type="scientific">Undibacterium umbellatum</name>
    <dbReference type="NCBI Taxonomy" id="2762300"/>
    <lineage>
        <taxon>Bacteria</taxon>
        <taxon>Pseudomonadati</taxon>
        <taxon>Pseudomonadota</taxon>
        <taxon>Betaproteobacteria</taxon>
        <taxon>Burkholderiales</taxon>
        <taxon>Oxalobacteraceae</taxon>
        <taxon>Undibacterium</taxon>
    </lineage>
</organism>
<evidence type="ECO:0000259" key="2">
    <source>
        <dbReference type="Pfam" id="PF08239"/>
    </source>
</evidence>
<reference evidence="3 4" key="1">
    <citation type="submission" date="2020-08" db="EMBL/GenBank/DDBJ databases">
        <title>Novel species isolated from subtropical streams in China.</title>
        <authorList>
            <person name="Lu H."/>
        </authorList>
    </citation>
    <scope>NUCLEOTIDE SEQUENCE [LARGE SCALE GENOMIC DNA]</scope>
    <source>
        <strain evidence="3 4">NL8W</strain>
    </source>
</reference>
<dbReference type="Pfam" id="PF08239">
    <property type="entry name" value="SH3_3"/>
    <property type="match status" value="1"/>
</dbReference>
<dbReference type="EMBL" id="JACOFX010000013">
    <property type="protein sequence ID" value="MBC3909961.1"/>
    <property type="molecule type" value="Genomic_DNA"/>
</dbReference>
<name>A0ABR6ZF23_9BURK</name>
<dbReference type="InterPro" id="IPR003646">
    <property type="entry name" value="SH3-like_bac-type"/>
</dbReference>
<keyword evidence="4" id="KW-1185">Reference proteome</keyword>
<keyword evidence="1" id="KW-0732">Signal</keyword>
<sequence length="173" mass="18212">MKLPFLIAAVMLAGNAFAESATTSKSTELMDKASADASIIGTLANQTRVDVMQRNGAWTQVKTSSGQAGWVRMTALRLDATTGSNVAPAAGGNVLGSLMTGGRTSNTGTVGTGVKGLDKEDLRRASPNYSELEKMHANVVGKDGARTFAQRSNLYAANVEYIDQNNIGKRENN</sequence>
<feature type="chain" id="PRO_5045564861" evidence="1">
    <location>
        <begin position="19"/>
        <end position="173"/>
    </location>
</feature>
<dbReference type="Gene3D" id="2.30.30.40">
    <property type="entry name" value="SH3 Domains"/>
    <property type="match status" value="1"/>
</dbReference>
<accession>A0ABR6ZF23</accession>
<evidence type="ECO:0000313" key="3">
    <source>
        <dbReference type="EMBL" id="MBC3909961.1"/>
    </source>
</evidence>
<feature type="domain" description="SH3b" evidence="2">
    <location>
        <begin position="32"/>
        <end position="72"/>
    </location>
</feature>
<gene>
    <name evidence="3" type="ORF">H8L47_20540</name>
</gene>